<proteinExistence type="predicted"/>
<protein>
    <submittedName>
        <fullName evidence="6">Acyl carrier protein</fullName>
    </submittedName>
</protein>
<reference evidence="6 7" key="1">
    <citation type="submission" date="2021-01" db="EMBL/GenBank/DDBJ databases">
        <title>Draft genome sequence of Micromonospora sp. strain STR1s_6.</title>
        <authorList>
            <person name="Karlyshev A."/>
            <person name="Jawad R."/>
        </authorList>
    </citation>
    <scope>NUCLEOTIDE SEQUENCE [LARGE SCALE GENOMIC DNA]</scope>
    <source>
        <strain evidence="6 7">STR1S-6</strain>
    </source>
</reference>
<keyword evidence="3" id="KW-0808">Transferase</keyword>
<evidence type="ECO:0000256" key="3">
    <source>
        <dbReference type="ARBA" id="ARBA00022679"/>
    </source>
</evidence>
<dbReference type="PROSITE" id="PS50075">
    <property type="entry name" value="CARRIER"/>
    <property type="match status" value="1"/>
</dbReference>
<name>A0ABS1YQ94_9ACTN</name>
<feature type="region of interest" description="Disordered" evidence="4">
    <location>
        <begin position="87"/>
        <end position="114"/>
    </location>
</feature>
<keyword evidence="2" id="KW-0597">Phosphoprotein</keyword>
<dbReference type="Gene3D" id="1.10.1200.10">
    <property type="entry name" value="ACP-like"/>
    <property type="match status" value="1"/>
</dbReference>
<gene>
    <name evidence="6" type="ORF">JM949_30680</name>
</gene>
<keyword evidence="1" id="KW-0596">Phosphopantetheine</keyword>
<dbReference type="RefSeq" id="WP_203151599.1">
    <property type="nucleotide sequence ID" value="NZ_JAEVHL010000264.1"/>
</dbReference>
<keyword evidence="7" id="KW-1185">Reference proteome</keyword>
<dbReference type="PROSITE" id="PS00012">
    <property type="entry name" value="PHOSPHOPANTETHEINE"/>
    <property type="match status" value="1"/>
</dbReference>
<comment type="caution">
    <text evidence="6">The sequence shown here is derived from an EMBL/GenBank/DDBJ whole genome shotgun (WGS) entry which is preliminary data.</text>
</comment>
<dbReference type="Proteomes" id="UP000622245">
    <property type="component" value="Unassembled WGS sequence"/>
</dbReference>
<evidence type="ECO:0000259" key="5">
    <source>
        <dbReference type="PROSITE" id="PS50075"/>
    </source>
</evidence>
<evidence type="ECO:0000256" key="1">
    <source>
        <dbReference type="ARBA" id="ARBA00022450"/>
    </source>
</evidence>
<dbReference type="InterPro" id="IPR020806">
    <property type="entry name" value="PKS_PP-bd"/>
</dbReference>
<accession>A0ABS1YQ94</accession>
<dbReference type="PANTHER" id="PTHR43775">
    <property type="entry name" value="FATTY ACID SYNTHASE"/>
    <property type="match status" value="1"/>
</dbReference>
<dbReference type="PANTHER" id="PTHR43775:SF51">
    <property type="entry name" value="INACTIVE PHENOLPHTHIOCEROL SYNTHESIS POLYKETIDE SYNTHASE TYPE I PKS1-RELATED"/>
    <property type="match status" value="1"/>
</dbReference>
<evidence type="ECO:0000256" key="4">
    <source>
        <dbReference type="SAM" id="MobiDB-lite"/>
    </source>
</evidence>
<dbReference type="EMBL" id="JAEVHL010000264">
    <property type="protein sequence ID" value="MBM0279299.1"/>
    <property type="molecule type" value="Genomic_DNA"/>
</dbReference>
<dbReference type="SMART" id="SM00823">
    <property type="entry name" value="PKS_PP"/>
    <property type="match status" value="1"/>
</dbReference>
<feature type="domain" description="Carrier" evidence="5">
    <location>
        <begin position="8"/>
        <end position="83"/>
    </location>
</feature>
<evidence type="ECO:0000313" key="7">
    <source>
        <dbReference type="Proteomes" id="UP000622245"/>
    </source>
</evidence>
<organism evidence="6 7">
    <name type="scientific">Micromonospora tarensis</name>
    <dbReference type="NCBI Taxonomy" id="2806100"/>
    <lineage>
        <taxon>Bacteria</taxon>
        <taxon>Bacillati</taxon>
        <taxon>Actinomycetota</taxon>
        <taxon>Actinomycetes</taxon>
        <taxon>Micromonosporales</taxon>
        <taxon>Micromonosporaceae</taxon>
        <taxon>Micromonospora</taxon>
    </lineage>
</organism>
<feature type="compositionally biased region" description="Basic residues" evidence="4">
    <location>
        <begin position="93"/>
        <end position="104"/>
    </location>
</feature>
<sequence length="114" mass="12527">MPTAHRYRFLLDLVREHAAAVLGHDTADAIEADRAFSDLGLDSLTAVELRRLMQERTGLSLPVTVVFDHPTPTALAAALAARLDDEVADASRRPARTRPSRSRSWRWPAGTRAG</sequence>
<dbReference type="InterPro" id="IPR006162">
    <property type="entry name" value="Ppantetheine_attach_site"/>
</dbReference>
<dbReference type="InterPro" id="IPR050091">
    <property type="entry name" value="PKS_NRPS_Biosynth_Enz"/>
</dbReference>
<dbReference type="InterPro" id="IPR036736">
    <property type="entry name" value="ACP-like_sf"/>
</dbReference>
<evidence type="ECO:0000256" key="2">
    <source>
        <dbReference type="ARBA" id="ARBA00022553"/>
    </source>
</evidence>
<dbReference type="InterPro" id="IPR009081">
    <property type="entry name" value="PP-bd_ACP"/>
</dbReference>
<evidence type="ECO:0000313" key="6">
    <source>
        <dbReference type="EMBL" id="MBM0279299.1"/>
    </source>
</evidence>
<dbReference type="SUPFAM" id="SSF47336">
    <property type="entry name" value="ACP-like"/>
    <property type="match status" value="1"/>
</dbReference>
<dbReference type="SMART" id="SM01294">
    <property type="entry name" value="PKS_PP_betabranch"/>
    <property type="match status" value="1"/>
</dbReference>
<dbReference type="Pfam" id="PF00550">
    <property type="entry name" value="PP-binding"/>
    <property type="match status" value="1"/>
</dbReference>
<feature type="compositionally biased region" description="Low complexity" evidence="4">
    <location>
        <begin position="105"/>
        <end position="114"/>
    </location>
</feature>